<dbReference type="EMBL" id="CP060811">
    <property type="protein sequence ID" value="QQN87391.1"/>
    <property type="molecule type" value="Genomic_DNA"/>
</dbReference>
<gene>
    <name evidence="6" type="primary">bamD</name>
    <name evidence="10" type="ORF">IAQ69_11020</name>
</gene>
<dbReference type="InterPro" id="IPR039565">
    <property type="entry name" value="BamD-like"/>
</dbReference>
<dbReference type="Proteomes" id="UP000596079">
    <property type="component" value="Chromosome"/>
</dbReference>
<evidence type="ECO:0000256" key="6">
    <source>
        <dbReference type="HAMAP-Rule" id="MF_00922"/>
    </source>
</evidence>
<dbReference type="GO" id="GO:1990063">
    <property type="term" value="C:Bam protein complex"/>
    <property type="evidence" value="ECO:0007669"/>
    <property type="project" value="TreeGrafter"/>
</dbReference>
<organism evidence="10 11">
    <name type="scientific">Acinetobacter variabilis</name>
    <dbReference type="NCBI Taxonomy" id="70346"/>
    <lineage>
        <taxon>Bacteria</taxon>
        <taxon>Pseudomonadati</taxon>
        <taxon>Pseudomonadota</taxon>
        <taxon>Gammaproteobacteria</taxon>
        <taxon>Moraxellales</taxon>
        <taxon>Moraxellaceae</taxon>
        <taxon>Acinetobacter</taxon>
    </lineage>
</organism>
<dbReference type="Gene3D" id="1.25.40.10">
    <property type="entry name" value="Tetratricopeptide repeat domain"/>
    <property type="match status" value="1"/>
</dbReference>
<dbReference type="Pfam" id="PF13525">
    <property type="entry name" value="YfiO"/>
    <property type="match status" value="1"/>
</dbReference>
<evidence type="ECO:0000256" key="7">
    <source>
        <dbReference type="SAM" id="MobiDB-lite"/>
    </source>
</evidence>
<evidence type="ECO:0000256" key="1">
    <source>
        <dbReference type="ARBA" id="ARBA00022729"/>
    </source>
</evidence>
<feature type="compositionally biased region" description="Polar residues" evidence="7">
    <location>
        <begin position="288"/>
        <end position="297"/>
    </location>
</feature>
<feature type="chain" id="PRO_5033179249" description="Outer membrane protein assembly factor BamD" evidence="8">
    <location>
        <begin position="21"/>
        <end position="330"/>
    </location>
</feature>
<dbReference type="GO" id="GO:0051205">
    <property type="term" value="P:protein insertion into membrane"/>
    <property type="evidence" value="ECO:0007669"/>
    <property type="project" value="UniProtKB-UniRule"/>
</dbReference>
<dbReference type="InterPro" id="IPR017689">
    <property type="entry name" value="BamD"/>
</dbReference>
<comment type="function">
    <text evidence="6">Part of the outer membrane protein assembly complex, which is involved in assembly and insertion of beta-barrel proteins into the outer membrane.</text>
</comment>
<reference evidence="10 11" key="1">
    <citation type="submission" date="2020-08" db="EMBL/GenBank/DDBJ databases">
        <title>Emergence of ISAba1-mediated novel tet(X) in Acinetobacter variabilis from a chicken farm.</title>
        <authorList>
            <person name="Peng K."/>
            <person name="Li R."/>
        </authorList>
    </citation>
    <scope>NUCLEOTIDE SEQUENCE [LARGE SCALE GENOMIC DNA]</scope>
    <source>
        <strain evidence="10 11">XM9F202-2</strain>
    </source>
</reference>
<evidence type="ECO:0000313" key="10">
    <source>
        <dbReference type="EMBL" id="QQN87391.1"/>
    </source>
</evidence>
<evidence type="ECO:0000256" key="5">
    <source>
        <dbReference type="ARBA" id="ARBA00023288"/>
    </source>
</evidence>
<feature type="domain" description="Outer membrane lipoprotein BamD-like" evidence="9">
    <location>
        <begin position="40"/>
        <end position="242"/>
    </location>
</feature>
<dbReference type="NCBIfam" id="TIGR03302">
    <property type="entry name" value="OM_YfiO"/>
    <property type="match status" value="1"/>
</dbReference>
<keyword evidence="2 6" id="KW-0472">Membrane</keyword>
<evidence type="ECO:0000313" key="11">
    <source>
        <dbReference type="Proteomes" id="UP000596079"/>
    </source>
</evidence>
<proteinExistence type="inferred from homology"/>
<name>A0A7T7WHS4_9GAMM</name>
<dbReference type="InterPro" id="IPR011990">
    <property type="entry name" value="TPR-like_helical_dom_sf"/>
</dbReference>
<evidence type="ECO:0000256" key="8">
    <source>
        <dbReference type="SAM" id="SignalP"/>
    </source>
</evidence>
<evidence type="ECO:0000256" key="3">
    <source>
        <dbReference type="ARBA" id="ARBA00023139"/>
    </source>
</evidence>
<protein>
    <recommendedName>
        <fullName evidence="6">Outer membrane protein assembly factor BamD</fullName>
    </recommendedName>
</protein>
<dbReference type="SUPFAM" id="SSF48452">
    <property type="entry name" value="TPR-like"/>
    <property type="match status" value="1"/>
</dbReference>
<feature type="signal peptide" evidence="8">
    <location>
        <begin position="1"/>
        <end position="20"/>
    </location>
</feature>
<keyword evidence="5 6" id="KW-0449">Lipoprotein</keyword>
<dbReference type="HAMAP" id="MF_00922">
    <property type="entry name" value="OM_assembly_BamD"/>
    <property type="match status" value="1"/>
</dbReference>
<keyword evidence="3 6" id="KW-0564">Palmitate</keyword>
<sequence>MSLPHYKMTMLAVTLGIASAMVGCSSNPKKEVVDKGPESSEQVYIQKAQNALDRKQYTDAAKQLEALETYYPTSQYAPQAQLELLYVKFQQKDYEGAVALAERFIRLNPQHPNVDYAYYVRGVANMEQNYNGLLRYTSLKQSHRDVSYLKVAYQNFVDFIRRYPSSPYAVDAAQRMKFIGQELAESEMNAARFNIKRKAYLAAVERGLWVIEHYPQTPQIPEALATVAYGYDKLGDKATAQQYIEVLKLNYPGLVNADGTVNLRAARSEGSFFNRATLGIFGKEAKTVTDTSSQSSEDQAEKRSLTNRMTFGLLDRPKTTETELPEPTAE</sequence>
<dbReference type="GO" id="GO:0043165">
    <property type="term" value="P:Gram-negative-bacterium-type cell outer membrane assembly"/>
    <property type="evidence" value="ECO:0007669"/>
    <property type="project" value="UniProtKB-UniRule"/>
</dbReference>
<comment type="similarity">
    <text evidence="6">Belongs to the BamD family.</text>
</comment>
<dbReference type="PROSITE" id="PS51257">
    <property type="entry name" value="PROKAR_LIPOPROTEIN"/>
    <property type="match status" value="1"/>
</dbReference>
<dbReference type="AlphaFoldDB" id="A0A7T7WHS4"/>
<comment type="subcellular location">
    <subcellularLocation>
        <location evidence="6">Cell outer membrane</location>
        <topology evidence="6">Lipid-anchor</topology>
    </subcellularLocation>
</comment>
<dbReference type="CDD" id="cd15830">
    <property type="entry name" value="BamD"/>
    <property type="match status" value="1"/>
</dbReference>
<dbReference type="PANTHER" id="PTHR37423:SF1">
    <property type="entry name" value="OUTER MEMBRANE PROTEIN ASSEMBLY FACTOR BAMD"/>
    <property type="match status" value="1"/>
</dbReference>
<keyword evidence="4 6" id="KW-0998">Cell outer membrane</keyword>
<dbReference type="RefSeq" id="WP_166137837.1">
    <property type="nucleotide sequence ID" value="NZ_CP060811.1"/>
</dbReference>
<dbReference type="PANTHER" id="PTHR37423">
    <property type="entry name" value="SOLUBLE LYTIC MUREIN TRANSGLYCOSYLASE-RELATED"/>
    <property type="match status" value="1"/>
</dbReference>
<evidence type="ECO:0000259" key="9">
    <source>
        <dbReference type="Pfam" id="PF13525"/>
    </source>
</evidence>
<evidence type="ECO:0000256" key="2">
    <source>
        <dbReference type="ARBA" id="ARBA00023136"/>
    </source>
</evidence>
<accession>A0A7T7WHS4</accession>
<comment type="subunit">
    <text evidence="6">Part of the Bam complex.</text>
</comment>
<evidence type="ECO:0000256" key="4">
    <source>
        <dbReference type="ARBA" id="ARBA00023237"/>
    </source>
</evidence>
<keyword evidence="1 6" id="KW-0732">Signal</keyword>
<feature type="region of interest" description="Disordered" evidence="7">
    <location>
        <begin position="286"/>
        <end position="330"/>
    </location>
</feature>